<dbReference type="AlphaFoldDB" id="A0A1Q8S2U5"/>
<reference evidence="1 2" key="1">
    <citation type="submission" date="2016-11" db="EMBL/GenBank/DDBJ databases">
        <title>Draft Genome Assembly of Colletotrichum chlorophyti a pathogen of herbaceous plants.</title>
        <authorList>
            <person name="Gan P."/>
            <person name="Narusaka M."/>
            <person name="Tsushima A."/>
            <person name="Narusaka Y."/>
            <person name="Takano Y."/>
            <person name="Shirasu K."/>
        </authorList>
    </citation>
    <scope>NUCLEOTIDE SEQUENCE [LARGE SCALE GENOMIC DNA]</scope>
    <source>
        <strain evidence="1 2">NTL11</strain>
    </source>
</reference>
<dbReference type="Proteomes" id="UP000186583">
    <property type="component" value="Unassembled WGS sequence"/>
</dbReference>
<dbReference type="EMBL" id="MPGH01000027">
    <property type="protein sequence ID" value="OLN95743.1"/>
    <property type="molecule type" value="Genomic_DNA"/>
</dbReference>
<evidence type="ECO:0000313" key="1">
    <source>
        <dbReference type="EMBL" id="OLN95743.1"/>
    </source>
</evidence>
<dbReference type="SUPFAM" id="SSF51735">
    <property type="entry name" value="NAD(P)-binding Rossmann-fold domains"/>
    <property type="match status" value="1"/>
</dbReference>
<proteinExistence type="predicted"/>
<accession>A0A1Q8S2U5</accession>
<protein>
    <submittedName>
        <fullName evidence="1">Uncharacterized protein</fullName>
    </submittedName>
</protein>
<comment type="caution">
    <text evidence="1">The sequence shown here is derived from an EMBL/GenBank/DDBJ whole genome shotgun (WGS) entry which is preliminary data.</text>
</comment>
<dbReference type="Gene3D" id="3.40.50.720">
    <property type="entry name" value="NAD(P)-binding Rossmann-like Domain"/>
    <property type="match status" value="1"/>
</dbReference>
<keyword evidence="2" id="KW-1185">Reference proteome</keyword>
<name>A0A1Q8S2U5_9PEZI</name>
<dbReference type="InterPro" id="IPR036291">
    <property type="entry name" value="NAD(P)-bd_dom_sf"/>
</dbReference>
<evidence type="ECO:0000313" key="2">
    <source>
        <dbReference type="Proteomes" id="UP000186583"/>
    </source>
</evidence>
<feature type="non-terminal residue" evidence="1">
    <location>
        <position position="111"/>
    </location>
</feature>
<dbReference type="STRING" id="708187.A0A1Q8S2U5"/>
<feature type="non-terminal residue" evidence="1">
    <location>
        <position position="1"/>
    </location>
</feature>
<organism evidence="1 2">
    <name type="scientific">Colletotrichum chlorophyti</name>
    <dbReference type="NCBI Taxonomy" id="708187"/>
    <lineage>
        <taxon>Eukaryota</taxon>
        <taxon>Fungi</taxon>
        <taxon>Dikarya</taxon>
        <taxon>Ascomycota</taxon>
        <taxon>Pezizomycotina</taxon>
        <taxon>Sordariomycetes</taxon>
        <taxon>Hypocreomycetidae</taxon>
        <taxon>Glomerellales</taxon>
        <taxon>Glomerellaceae</taxon>
        <taxon>Colletotrichum</taxon>
    </lineage>
</organism>
<gene>
    <name evidence="1" type="ORF">CCHL11_02773</name>
</gene>
<sequence length="111" mass="12577">YKAVSYILEIGNTILSFSIRDYVIVPNTVSVDYIEIELTLKEYFSFSNMVFKFSDSIAVFRAGSIRLLSAYLAILYRASKVYIVNYVKERLGLTASIGAIPINFIEEDPIT</sequence>